<comment type="caution">
    <text evidence="2">The sequence shown here is derived from an EMBL/GenBank/DDBJ whole genome shotgun (WGS) entry which is preliminary data.</text>
</comment>
<name>A0A834B914_9CHIR</name>
<gene>
    <name evidence="2" type="ORF">HJG60_003067</name>
</gene>
<dbReference type="GO" id="GO:0005814">
    <property type="term" value="C:centriole"/>
    <property type="evidence" value="ECO:0007669"/>
    <property type="project" value="TreeGrafter"/>
</dbReference>
<evidence type="ECO:0000256" key="1">
    <source>
        <dbReference type="SAM" id="Coils"/>
    </source>
</evidence>
<keyword evidence="1" id="KW-0175">Coiled coil</keyword>
<reference evidence="2 3" key="1">
    <citation type="journal article" date="2020" name="Nature">
        <title>Six reference-quality genomes reveal evolution of bat adaptations.</title>
        <authorList>
            <person name="Jebb D."/>
            <person name="Huang Z."/>
            <person name="Pippel M."/>
            <person name="Hughes G.M."/>
            <person name="Lavrichenko K."/>
            <person name="Devanna P."/>
            <person name="Winkler S."/>
            <person name="Jermiin L.S."/>
            <person name="Skirmuntt E.C."/>
            <person name="Katzourakis A."/>
            <person name="Burkitt-Gray L."/>
            <person name="Ray D.A."/>
            <person name="Sullivan K.A.M."/>
            <person name="Roscito J.G."/>
            <person name="Kirilenko B.M."/>
            <person name="Davalos L.M."/>
            <person name="Corthals A.P."/>
            <person name="Power M.L."/>
            <person name="Jones G."/>
            <person name="Ransome R.D."/>
            <person name="Dechmann D.K.N."/>
            <person name="Locatelli A.G."/>
            <person name="Puechmaille S.J."/>
            <person name="Fedrigo O."/>
            <person name="Jarvis E.D."/>
            <person name="Hiller M."/>
            <person name="Vernes S.C."/>
            <person name="Myers E.W."/>
            <person name="Teeling E.C."/>
        </authorList>
    </citation>
    <scope>NUCLEOTIDE SEQUENCE [LARGE SCALE GENOMIC DNA]</scope>
    <source>
        <strain evidence="2">Bat1K_MPI-CBG_1</strain>
    </source>
</reference>
<protein>
    <submittedName>
        <fullName evidence="2">Centlein</fullName>
    </submittedName>
</protein>
<sequence length="292" mass="34070">MKSLKFELLAKEEHIKEMHEKMSRMERDITMKRHLIEDLKFRQKVNLESNESTNEMLENLEKKVKTLTEECSNKKVSIDSLKQRLSVAVKEKSQYEQMYQKTKEELEKKDLKLSLLVSKINETESAMAEIETAASKHLQGLALQSEQALEGAQKKLLIANDKVEEFTLFVKALVKELQIDVHTTRRQIRELKKMQRNKDAHKTSTHKAQTLAASILNISQADLEEILDTEDEVELERTKVDAENDKEWLLYIQKLLEGQLPFASYLLQAVLEKINEKKKLVEVYFTIVKDIR</sequence>
<dbReference type="PANTHER" id="PTHR18957:SF0">
    <property type="entry name" value="CENTLEIN"/>
    <property type="match status" value="1"/>
</dbReference>
<dbReference type="InterPro" id="IPR038810">
    <property type="entry name" value="CNTLN"/>
</dbReference>
<dbReference type="EMBL" id="JABVXQ010000002">
    <property type="protein sequence ID" value="KAF6123706.1"/>
    <property type="molecule type" value="Genomic_DNA"/>
</dbReference>
<dbReference type="GO" id="GO:0010457">
    <property type="term" value="P:centriole-centriole cohesion"/>
    <property type="evidence" value="ECO:0007669"/>
    <property type="project" value="TreeGrafter"/>
</dbReference>
<dbReference type="GO" id="GO:0005813">
    <property type="term" value="C:centrosome"/>
    <property type="evidence" value="ECO:0007669"/>
    <property type="project" value="TreeGrafter"/>
</dbReference>
<proteinExistence type="predicted"/>
<feature type="coiled-coil region" evidence="1">
    <location>
        <begin position="8"/>
        <end position="112"/>
    </location>
</feature>
<dbReference type="Proteomes" id="UP000664940">
    <property type="component" value="Unassembled WGS sequence"/>
</dbReference>
<organism evidence="2 3">
    <name type="scientific">Phyllostomus discolor</name>
    <name type="common">pale spear-nosed bat</name>
    <dbReference type="NCBI Taxonomy" id="89673"/>
    <lineage>
        <taxon>Eukaryota</taxon>
        <taxon>Metazoa</taxon>
        <taxon>Chordata</taxon>
        <taxon>Craniata</taxon>
        <taxon>Vertebrata</taxon>
        <taxon>Euteleostomi</taxon>
        <taxon>Mammalia</taxon>
        <taxon>Eutheria</taxon>
        <taxon>Laurasiatheria</taxon>
        <taxon>Chiroptera</taxon>
        <taxon>Yangochiroptera</taxon>
        <taxon>Phyllostomidae</taxon>
        <taxon>Phyllostominae</taxon>
        <taxon>Phyllostomus</taxon>
    </lineage>
</organism>
<accession>A0A834B914</accession>
<evidence type="ECO:0000313" key="2">
    <source>
        <dbReference type="EMBL" id="KAF6123706.1"/>
    </source>
</evidence>
<evidence type="ECO:0000313" key="3">
    <source>
        <dbReference type="Proteomes" id="UP000664940"/>
    </source>
</evidence>
<dbReference type="AlphaFoldDB" id="A0A834B914"/>
<dbReference type="PANTHER" id="PTHR18957">
    <property type="entry name" value="CENTLEIN"/>
    <property type="match status" value="1"/>
</dbReference>